<dbReference type="CDD" id="cd04301">
    <property type="entry name" value="NAT_SF"/>
    <property type="match status" value="1"/>
</dbReference>
<dbReference type="Proteomes" id="UP000664601">
    <property type="component" value="Unassembled WGS sequence"/>
</dbReference>
<comment type="caution">
    <text evidence="2">The sequence shown here is derived from an EMBL/GenBank/DDBJ whole genome shotgun (WGS) entry which is preliminary data.</text>
</comment>
<feature type="domain" description="N-acetyltransferase" evidence="1">
    <location>
        <begin position="2"/>
        <end position="152"/>
    </location>
</feature>
<gene>
    <name evidence="2" type="ORF">JZO70_05380</name>
</gene>
<proteinExistence type="predicted"/>
<dbReference type="InterPro" id="IPR016181">
    <property type="entry name" value="Acyl_CoA_acyltransferase"/>
</dbReference>
<sequence length="170" mass="18664">MIVIRQETQNDYDEVYKLIAEAFATTEHADGNEQYLVVDLRKGDGFIPELSLVAKIDGELAGHILFTKAMVGIDEVVVLAPLSVTPNCQKQGVGTALIAEGHRIAKELGYQYSLVLGSELYYPKAGHIPAEQLGIEVPEDIQSENFMAIKLQEDAKAISGPVTYAKEFRL</sequence>
<dbReference type="SUPFAM" id="SSF55729">
    <property type="entry name" value="Acyl-CoA N-acyltransferases (Nat)"/>
    <property type="match status" value="1"/>
</dbReference>
<evidence type="ECO:0000313" key="2">
    <source>
        <dbReference type="EMBL" id="MBO1305580.1"/>
    </source>
</evidence>
<protein>
    <submittedName>
        <fullName evidence="2">N-acetyltransferase</fullName>
    </submittedName>
</protein>
<name>A0ABS3L910_9ENTE</name>
<dbReference type="Gene3D" id="3.40.630.30">
    <property type="match status" value="1"/>
</dbReference>
<dbReference type="PROSITE" id="PS51186">
    <property type="entry name" value="GNAT"/>
    <property type="match status" value="1"/>
</dbReference>
<dbReference type="InterPro" id="IPR000182">
    <property type="entry name" value="GNAT_dom"/>
</dbReference>
<keyword evidence="3" id="KW-1185">Reference proteome</keyword>
<dbReference type="Pfam" id="PF00583">
    <property type="entry name" value="Acetyltransf_1"/>
    <property type="match status" value="1"/>
</dbReference>
<dbReference type="EMBL" id="JAFREM010000008">
    <property type="protein sequence ID" value="MBO1305580.1"/>
    <property type="molecule type" value="Genomic_DNA"/>
</dbReference>
<accession>A0ABS3L910</accession>
<evidence type="ECO:0000313" key="3">
    <source>
        <dbReference type="Proteomes" id="UP000664601"/>
    </source>
</evidence>
<organism evidence="2 3">
    <name type="scientific">Candidatus Enterococcus moelleringii</name>
    <dbReference type="NCBI Taxonomy" id="2815325"/>
    <lineage>
        <taxon>Bacteria</taxon>
        <taxon>Bacillati</taxon>
        <taxon>Bacillota</taxon>
        <taxon>Bacilli</taxon>
        <taxon>Lactobacillales</taxon>
        <taxon>Enterococcaceae</taxon>
        <taxon>Enterococcus</taxon>
    </lineage>
</organism>
<evidence type="ECO:0000259" key="1">
    <source>
        <dbReference type="PROSITE" id="PS51186"/>
    </source>
</evidence>
<dbReference type="RefSeq" id="WP_207672518.1">
    <property type="nucleotide sequence ID" value="NZ_JAFREM010000008.1"/>
</dbReference>
<reference evidence="2 3" key="1">
    <citation type="submission" date="2021-03" db="EMBL/GenBank/DDBJ databases">
        <title>Enterococcal diversity collection.</title>
        <authorList>
            <person name="Gilmore M.S."/>
            <person name="Schwartzman J."/>
            <person name="Van Tyne D."/>
            <person name="Martin M."/>
            <person name="Earl A.M."/>
            <person name="Manson A.L."/>
            <person name="Straub T."/>
            <person name="Salamzade R."/>
            <person name="Saavedra J."/>
            <person name="Lebreton F."/>
            <person name="Prichula J."/>
            <person name="Schaufler K."/>
            <person name="Gaca A."/>
            <person name="Sgardioli B."/>
            <person name="Wagenaar J."/>
            <person name="Strong T."/>
        </authorList>
    </citation>
    <scope>NUCLEOTIDE SEQUENCE [LARGE SCALE GENOMIC DNA]</scope>
    <source>
        <strain evidence="2 3">669A</strain>
    </source>
</reference>